<evidence type="ECO:0000313" key="2">
    <source>
        <dbReference type="Proteomes" id="UP000706039"/>
    </source>
</evidence>
<dbReference type="Proteomes" id="UP000706039">
    <property type="component" value="Unassembled WGS sequence"/>
</dbReference>
<dbReference type="Pfam" id="PF02515">
    <property type="entry name" value="CoA_transf_3"/>
    <property type="match status" value="1"/>
</dbReference>
<keyword evidence="1" id="KW-0808">Transferase</keyword>
<dbReference type="Gene3D" id="3.30.1540.10">
    <property type="entry name" value="formyl-coa transferase, domain 3"/>
    <property type="match status" value="1"/>
</dbReference>
<comment type="caution">
    <text evidence="1">The sequence shown here is derived from an EMBL/GenBank/DDBJ whole genome shotgun (WGS) entry which is preliminary data.</text>
</comment>
<reference evidence="1 2" key="1">
    <citation type="submission" date="2021-08" db="EMBL/GenBank/DDBJ databases">
        <authorList>
            <person name="Tuo L."/>
        </authorList>
    </citation>
    <scope>NUCLEOTIDE SEQUENCE [LARGE SCALE GENOMIC DNA]</scope>
    <source>
        <strain evidence="1 2">JCM 31229</strain>
    </source>
</reference>
<dbReference type="InterPro" id="IPR044855">
    <property type="entry name" value="CoA-Trfase_III_dom3_sf"/>
</dbReference>
<organism evidence="1 2">
    <name type="scientific">Sphingomonas colocasiae</name>
    <dbReference type="NCBI Taxonomy" id="1848973"/>
    <lineage>
        <taxon>Bacteria</taxon>
        <taxon>Pseudomonadati</taxon>
        <taxon>Pseudomonadota</taxon>
        <taxon>Alphaproteobacteria</taxon>
        <taxon>Sphingomonadales</taxon>
        <taxon>Sphingomonadaceae</taxon>
        <taxon>Sphingomonas</taxon>
    </lineage>
</organism>
<dbReference type="SUPFAM" id="SSF89796">
    <property type="entry name" value="CoA-transferase family III (CaiB/BaiF)"/>
    <property type="match status" value="1"/>
</dbReference>
<dbReference type="InterPro" id="IPR050509">
    <property type="entry name" value="CoA-transferase_III"/>
</dbReference>
<proteinExistence type="predicted"/>
<sequence length="406" mass="42520">MYDLLHGLRVVEGAAFIAGPSCGLHLAQMGAEVIRFDTIGGGPDFRRWPLAPNGASLYWEGLNKGKKSVAINLSSPEGRDLAVALATAPGENAGLFVTNYPAEGFLSYAALKAKRDDIVCVRVMGWADGAPAVDYTVNAASGIPMMTGPSDDPRPVNHVLPAWDLLGGAYAAFALVAAERARRGGRGGGEVRVPLSDLVASSLSHMGSLAEVLVSGQDRPRMGNDLFGAFGRDFATADSTRVMIVAITPNQWRGLIRALDLSDAVAALENELDVAFAADEAARFAHRDRLFPLFEAAIAARDLAVLAPAFDAAGVTWSRYQGLHDAATRDARLFTANPIFQTIRHPSGLDYPASGPAGTLAGRPRGPLAPAPRLGEHTDEVLAALLGLDSGVIGGLHDRGVVASAS</sequence>
<evidence type="ECO:0000313" key="1">
    <source>
        <dbReference type="EMBL" id="MBY8822445.1"/>
    </source>
</evidence>
<gene>
    <name evidence="1" type="ORF">K7G82_09090</name>
</gene>
<name>A0ABS7PMA9_9SPHN</name>
<dbReference type="InterPro" id="IPR023606">
    <property type="entry name" value="CoA-Trfase_III_dom_1_sf"/>
</dbReference>
<dbReference type="PANTHER" id="PTHR48228:SF5">
    <property type="entry name" value="ALPHA-METHYLACYL-COA RACEMASE"/>
    <property type="match status" value="1"/>
</dbReference>
<dbReference type="RefSeq" id="WP_222989524.1">
    <property type="nucleotide sequence ID" value="NZ_JAINVV010000004.1"/>
</dbReference>
<dbReference type="GO" id="GO:0016740">
    <property type="term" value="F:transferase activity"/>
    <property type="evidence" value="ECO:0007669"/>
    <property type="project" value="UniProtKB-KW"/>
</dbReference>
<dbReference type="EMBL" id="JAINVV010000004">
    <property type="protein sequence ID" value="MBY8822445.1"/>
    <property type="molecule type" value="Genomic_DNA"/>
</dbReference>
<dbReference type="PANTHER" id="PTHR48228">
    <property type="entry name" value="SUCCINYL-COA--D-CITRAMALATE COA-TRANSFERASE"/>
    <property type="match status" value="1"/>
</dbReference>
<keyword evidence="2" id="KW-1185">Reference proteome</keyword>
<accession>A0ABS7PMA9</accession>
<protein>
    <submittedName>
        <fullName evidence="1">CoA transferase</fullName>
    </submittedName>
</protein>
<dbReference type="InterPro" id="IPR003673">
    <property type="entry name" value="CoA-Trfase_fam_III"/>
</dbReference>
<dbReference type="Gene3D" id="3.40.50.10540">
    <property type="entry name" value="Crotonobetainyl-coa:carnitine coa-transferase, domain 1"/>
    <property type="match status" value="1"/>
</dbReference>